<dbReference type="InParanoid" id="D1YWE3"/>
<sequence>MHGRSRLYRYLKSGRLSAKAGFDRYPDLRVKQLGGSHNVYLVSDHRSHKKCIVKSFAGSGPKSVQHMEKEYKRLRQAGRLVDDRRWVHVARPLCKSNGEGFFAEELVSGKALGDYMRDAMANGRDSELYEKLTMLAGFLALLHKKTERPSHVKPSNIRDELKKHARQASKGGAFAPHELKRIESLVDNVTSNDLISQTRRGLVHGDANPSNFLYDKKRLNVIDMERSGYRDPVYDLGMLAGELCHYAMKYGGNEYKADPFIGHLYWTYAGNFKDQLGTFIRLTGRNPIYMANSLLRIARHPFFSPEYKRRLARKAYECLKSLKK</sequence>
<keyword evidence="3" id="KW-1185">Reference proteome</keyword>
<dbReference type="KEGG" id="mpd:MCP_0693"/>
<dbReference type="Gene3D" id="3.90.1200.10">
    <property type="match status" value="1"/>
</dbReference>
<gene>
    <name evidence="2" type="ordered locus">MCP_0693</name>
</gene>
<dbReference type="AlphaFoldDB" id="D1YWE3"/>
<dbReference type="RefSeq" id="WP_012899445.1">
    <property type="nucleotide sequence ID" value="NC_013665.1"/>
</dbReference>
<dbReference type="InterPro" id="IPR011009">
    <property type="entry name" value="Kinase-like_dom_sf"/>
</dbReference>
<reference evidence="3" key="3">
    <citation type="journal article" date="2011" name="PLoS ONE">
        <title>Genome sequence of a mesophilic hydrogenotrophic methanogen Methanocella paludicola, the first cultivated representative of the order Methanocellales.</title>
        <authorList>
            <person name="Sakai S."/>
            <person name="Takaki Y."/>
            <person name="Shimamura S."/>
            <person name="Sekine M."/>
            <person name="Tajima T."/>
            <person name="Kosugi H."/>
            <person name="Ichikawa N."/>
            <person name="Tasumi E."/>
            <person name="Hiraki A.T."/>
            <person name="Shimizu A."/>
            <person name="Kato Y."/>
            <person name="Nishiko R."/>
            <person name="Mori K."/>
            <person name="Fujita N."/>
            <person name="Imachi H."/>
            <person name="Takai K."/>
        </authorList>
    </citation>
    <scope>NUCLEOTIDE SEQUENCE [LARGE SCALE GENOMIC DNA]</scope>
    <source>
        <strain evidence="3">DSM 17711 / JCM 13418 / NBRC 101707 / SANAE</strain>
    </source>
</reference>
<dbReference type="Proteomes" id="UP000001882">
    <property type="component" value="Chromosome"/>
</dbReference>
<protein>
    <recommendedName>
        <fullName evidence="1">Aminoglycoside phosphotransferase domain-containing protein</fullName>
    </recommendedName>
</protein>
<reference evidence="2 3" key="1">
    <citation type="journal article" date="2007" name="Appl. Environ. Microbiol.">
        <title>Isolation of key methanogens for global methane emission from rice paddy fields: a novel isolate affiliated with the clone cluster rice cluster I.</title>
        <authorList>
            <person name="Sakai S."/>
            <person name="Imachi H."/>
            <person name="Sekiguchi Y."/>
            <person name="Ohashi A."/>
            <person name="Harada H."/>
            <person name="Kamagata Y."/>
        </authorList>
    </citation>
    <scope>NUCLEOTIDE SEQUENCE [LARGE SCALE GENOMIC DNA]</scope>
    <source>
        <strain evidence="3">DSM 17711 / JCM 13418 / NBRC 101707 / SANAE</strain>
    </source>
</reference>
<feature type="domain" description="Aminoglycoside phosphotransferase" evidence="1">
    <location>
        <begin position="34"/>
        <end position="240"/>
    </location>
</feature>
<organism evidence="2 3">
    <name type="scientific">Methanocella paludicola (strain DSM 17711 / JCM 13418 / NBRC 101707 / SANAE)</name>
    <dbReference type="NCBI Taxonomy" id="304371"/>
    <lineage>
        <taxon>Archaea</taxon>
        <taxon>Methanobacteriati</taxon>
        <taxon>Methanobacteriota</taxon>
        <taxon>Stenosarchaea group</taxon>
        <taxon>Methanomicrobia</taxon>
        <taxon>Methanocellales</taxon>
        <taxon>Methanocellaceae</taxon>
        <taxon>Methanocella</taxon>
    </lineage>
</organism>
<name>D1YWE3_METPS</name>
<dbReference type="eggNOG" id="arCOG03591">
    <property type="taxonomic scope" value="Archaea"/>
</dbReference>
<proteinExistence type="predicted"/>
<accession>D1YWE3</accession>
<dbReference type="Pfam" id="PF01636">
    <property type="entry name" value="APH"/>
    <property type="match status" value="1"/>
</dbReference>
<dbReference type="EMBL" id="AP011532">
    <property type="protein sequence ID" value="BAI60765.1"/>
    <property type="molecule type" value="Genomic_DNA"/>
</dbReference>
<dbReference type="STRING" id="304371.MCP_0693"/>
<evidence type="ECO:0000259" key="1">
    <source>
        <dbReference type="Pfam" id="PF01636"/>
    </source>
</evidence>
<reference evidence="2 3" key="2">
    <citation type="journal article" date="2008" name="Int. J. Syst. Evol. Microbiol.">
        <title>Methanocella paludicola gen. nov., sp. nov., a methane-producing archaeon, the first isolate of the lineage 'Rice Cluster I', and proposal of the new archaeal order Methanocellales ord. nov.</title>
        <authorList>
            <person name="Sakai S."/>
            <person name="Imachi H."/>
            <person name="Hanada S."/>
            <person name="Ohashi A."/>
            <person name="Harada H."/>
            <person name="Kamagata Y."/>
        </authorList>
    </citation>
    <scope>NUCLEOTIDE SEQUENCE [LARGE SCALE GENOMIC DNA]</scope>
    <source>
        <strain evidence="3">DSM 17711 / JCM 13418 / NBRC 101707 / SANAE</strain>
    </source>
</reference>
<dbReference type="GeneID" id="8680742"/>
<evidence type="ECO:0000313" key="2">
    <source>
        <dbReference type="EMBL" id="BAI60765.1"/>
    </source>
</evidence>
<dbReference type="OrthoDB" id="106212at2157"/>
<dbReference type="SUPFAM" id="SSF56112">
    <property type="entry name" value="Protein kinase-like (PK-like)"/>
    <property type="match status" value="1"/>
</dbReference>
<evidence type="ECO:0000313" key="3">
    <source>
        <dbReference type="Proteomes" id="UP000001882"/>
    </source>
</evidence>
<dbReference type="InterPro" id="IPR002575">
    <property type="entry name" value="Aminoglycoside_PTrfase"/>
</dbReference>